<gene>
    <name evidence="1" type="ORF">LCPAC406_03440</name>
</gene>
<evidence type="ECO:0000313" key="1">
    <source>
        <dbReference type="EMBL" id="QBK94030.1"/>
    </source>
</evidence>
<name>A0A481ZGW5_9VIRU</name>
<dbReference type="EMBL" id="MK500610">
    <property type="protein sequence ID" value="QBK94030.1"/>
    <property type="molecule type" value="Genomic_DNA"/>
</dbReference>
<protein>
    <submittedName>
        <fullName evidence="1">Uncharacterized protein</fullName>
    </submittedName>
</protein>
<sequence>MCNNDKNNPGIDIRNLEPELLIFLDKRNSDLIQKRSEKEKNINIKTLNTLNIGSYRTIEGIVYNEVEDYYVEFRYDLTGWRSHKDIIDYVLNIIQHKYQIIEVEIEKTVTEFNINGYSLIIISDGYVQSF</sequence>
<accession>A0A481ZGW5</accession>
<reference evidence="1" key="1">
    <citation type="journal article" date="2019" name="MBio">
        <title>Virus Genomes from Deep Sea Sediments Expand the Ocean Megavirome and Support Independent Origins of Viral Gigantism.</title>
        <authorList>
            <person name="Backstrom D."/>
            <person name="Yutin N."/>
            <person name="Jorgensen S.L."/>
            <person name="Dharamshi J."/>
            <person name="Homa F."/>
            <person name="Zaremba-Niedwiedzka K."/>
            <person name="Spang A."/>
            <person name="Wolf Y.I."/>
            <person name="Koonin E.V."/>
            <person name="Ettema T.J."/>
        </authorList>
    </citation>
    <scope>NUCLEOTIDE SEQUENCE</scope>
</reference>
<proteinExistence type="predicted"/>
<organism evidence="1">
    <name type="scientific">Pithovirus LCPAC406</name>
    <dbReference type="NCBI Taxonomy" id="2506599"/>
    <lineage>
        <taxon>Viruses</taxon>
        <taxon>Pithoviruses</taxon>
    </lineage>
</organism>